<keyword evidence="5" id="KW-0560">Oxidoreductase</keyword>
<dbReference type="AlphaFoldDB" id="A0A848KMG4"/>
<dbReference type="GO" id="GO:0016491">
    <property type="term" value="F:oxidoreductase activity"/>
    <property type="evidence" value="ECO:0007669"/>
    <property type="project" value="UniProtKB-KW"/>
</dbReference>
<dbReference type="RefSeq" id="WP_169591879.1">
    <property type="nucleotide sequence ID" value="NZ_VCQU01000009.1"/>
</dbReference>
<dbReference type="Gene3D" id="3.40.50.1820">
    <property type="entry name" value="alpha/beta hydrolase"/>
    <property type="match status" value="1"/>
</dbReference>
<sequence>MSDFTRIEFNAGDGKPLFFLRLTPPDPYRGPVMLVHGMSVRSNIFNPPVARPLPHVLADAGYDVWMLNWRASIDVEPSDFTLDDAAVHDHPAAVAKIGEVTGWDTMKALVHCQGSTSFMMSICAGLLPDLPKVTTVVSNAIALHADVRTLMDIKMPFAMGALRHRVDGMDAQWGYHAPGFWAKVTRSLMLLHRECRNPVCRMSSVVYGAGWPVLWRHENLDDATHDWIKGEVGWAPIAFFEQIQASLKAGELVSTGKYPLSVLPLRFASQMPKTDARFVFMTGSMNRCFVPTGMAATFDFFEKVAPGRHTFQKMHGYGHLDIFLGKDAATEVFPFILDELNRE</sequence>
<comment type="caution">
    <text evidence="6">The sequence shown here is derived from an EMBL/GenBank/DDBJ whole genome shotgun (WGS) entry which is preliminary data.</text>
</comment>
<dbReference type="InterPro" id="IPR052542">
    <property type="entry name" value="Cholesterol_Oxidase"/>
</dbReference>
<comment type="similarity">
    <text evidence="2">Belongs to the GMC oxidoreductase family.</text>
</comment>
<keyword evidence="7" id="KW-1185">Reference proteome</keyword>
<organism evidence="6 7">
    <name type="scientific">Antrihabitans stalactiti</name>
    <dbReference type="NCBI Taxonomy" id="2584121"/>
    <lineage>
        <taxon>Bacteria</taxon>
        <taxon>Bacillati</taxon>
        <taxon>Actinomycetota</taxon>
        <taxon>Actinomycetes</taxon>
        <taxon>Mycobacteriales</taxon>
        <taxon>Nocardiaceae</taxon>
        <taxon>Antrihabitans</taxon>
    </lineage>
</organism>
<evidence type="ECO:0000256" key="1">
    <source>
        <dbReference type="ARBA" id="ARBA00001974"/>
    </source>
</evidence>
<evidence type="ECO:0000313" key="7">
    <source>
        <dbReference type="Proteomes" id="UP000535543"/>
    </source>
</evidence>
<protein>
    <submittedName>
        <fullName evidence="6">Esterase</fullName>
    </submittedName>
</protein>
<gene>
    <name evidence="6" type="ORF">FGL95_24230</name>
</gene>
<proteinExistence type="inferred from homology"/>
<dbReference type="Proteomes" id="UP000535543">
    <property type="component" value="Unassembled WGS sequence"/>
</dbReference>
<accession>A0A848KMG4</accession>
<evidence type="ECO:0000256" key="2">
    <source>
        <dbReference type="ARBA" id="ARBA00010790"/>
    </source>
</evidence>
<keyword evidence="3" id="KW-0285">Flavoprotein</keyword>
<dbReference type="PANTHER" id="PTHR47470">
    <property type="entry name" value="CHOLESTEROL OXIDASE"/>
    <property type="match status" value="1"/>
</dbReference>
<name>A0A848KMG4_9NOCA</name>
<evidence type="ECO:0000256" key="4">
    <source>
        <dbReference type="ARBA" id="ARBA00022827"/>
    </source>
</evidence>
<dbReference type="InterPro" id="IPR029058">
    <property type="entry name" value="AB_hydrolase_fold"/>
</dbReference>
<dbReference type="SUPFAM" id="SSF53474">
    <property type="entry name" value="alpha/beta-Hydrolases"/>
    <property type="match status" value="1"/>
</dbReference>
<reference evidence="6 7" key="2">
    <citation type="submission" date="2020-06" db="EMBL/GenBank/DDBJ databases">
        <title>Antribacter stalactiti gen. nov., sp. nov., a new member of the family Nacardiaceae isolated from a cave.</title>
        <authorList>
            <person name="Kim I.S."/>
        </authorList>
    </citation>
    <scope>NUCLEOTIDE SEQUENCE [LARGE SCALE GENOMIC DNA]</scope>
    <source>
        <strain evidence="6 7">YC2-7</strain>
    </source>
</reference>
<evidence type="ECO:0000313" key="6">
    <source>
        <dbReference type="EMBL" id="NMN98154.1"/>
    </source>
</evidence>
<reference evidence="6 7" key="1">
    <citation type="submission" date="2019-05" db="EMBL/GenBank/DDBJ databases">
        <authorList>
            <person name="Lee S.D."/>
        </authorList>
    </citation>
    <scope>NUCLEOTIDE SEQUENCE [LARGE SCALE GENOMIC DNA]</scope>
    <source>
        <strain evidence="6 7">YC2-7</strain>
    </source>
</reference>
<evidence type="ECO:0000256" key="5">
    <source>
        <dbReference type="ARBA" id="ARBA00023002"/>
    </source>
</evidence>
<comment type="cofactor">
    <cofactor evidence="1">
        <name>FAD</name>
        <dbReference type="ChEBI" id="CHEBI:57692"/>
    </cofactor>
</comment>
<dbReference type="PANTHER" id="PTHR47470:SF1">
    <property type="entry name" value="FAD-DEPENDENT OXIDOREDUCTASE 2 FAD BINDING DOMAIN-CONTAINING PROTEIN"/>
    <property type="match status" value="1"/>
</dbReference>
<keyword evidence="4" id="KW-0274">FAD</keyword>
<dbReference type="EMBL" id="VCQU01000009">
    <property type="protein sequence ID" value="NMN98154.1"/>
    <property type="molecule type" value="Genomic_DNA"/>
</dbReference>
<evidence type="ECO:0000256" key="3">
    <source>
        <dbReference type="ARBA" id="ARBA00022630"/>
    </source>
</evidence>